<evidence type="ECO:0000313" key="2">
    <source>
        <dbReference type="Proteomes" id="UP000762676"/>
    </source>
</evidence>
<comment type="caution">
    <text evidence="1">The sequence shown here is derived from an EMBL/GenBank/DDBJ whole genome shotgun (WGS) entry which is preliminary data.</text>
</comment>
<protein>
    <submittedName>
        <fullName evidence="1">Uncharacterized protein</fullName>
    </submittedName>
</protein>
<name>A0AAV4G597_9GAST</name>
<accession>A0AAV4G597</accession>
<evidence type="ECO:0000313" key="1">
    <source>
        <dbReference type="EMBL" id="GFR80396.1"/>
    </source>
</evidence>
<sequence>MAFSQQKNPNFRLIQPRFETFNDLVPCADVHHNRWKWSSPEGDNKWLTSLLEDVFCRGQTKRSTSHVVYTADTAFCLSRAVLSAVFGLRWSEGSVRLVRECSEVKDDSEGQIQR</sequence>
<dbReference type="Proteomes" id="UP000762676">
    <property type="component" value="Unassembled WGS sequence"/>
</dbReference>
<gene>
    <name evidence="1" type="ORF">ElyMa_004045000</name>
</gene>
<dbReference type="EMBL" id="BMAT01008214">
    <property type="protein sequence ID" value="GFR80396.1"/>
    <property type="molecule type" value="Genomic_DNA"/>
</dbReference>
<keyword evidence="2" id="KW-1185">Reference proteome</keyword>
<reference evidence="1 2" key="1">
    <citation type="journal article" date="2021" name="Elife">
        <title>Chloroplast acquisition without the gene transfer in kleptoplastic sea slugs, Plakobranchus ocellatus.</title>
        <authorList>
            <person name="Maeda T."/>
            <person name="Takahashi S."/>
            <person name="Yoshida T."/>
            <person name="Shimamura S."/>
            <person name="Takaki Y."/>
            <person name="Nagai Y."/>
            <person name="Toyoda A."/>
            <person name="Suzuki Y."/>
            <person name="Arimoto A."/>
            <person name="Ishii H."/>
            <person name="Satoh N."/>
            <person name="Nishiyama T."/>
            <person name="Hasebe M."/>
            <person name="Maruyama T."/>
            <person name="Minagawa J."/>
            <person name="Obokata J."/>
            <person name="Shigenobu S."/>
        </authorList>
    </citation>
    <scope>NUCLEOTIDE SEQUENCE [LARGE SCALE GENOMIC DNA]</scope>
</reference>
<dbReference type="AlphaFoldDB" id="A0AAV4G597"/>
<organism evidence="1 2">
    <name type="scientific">Elysia marginata</name>
    <dbReference type="NCBI Taxonomy" id="1093978"/>
    <lineage>
        <taxon>Eukaryota</taxon>
        <taxon>Metazoa</taxon>
        <taxon>Spiralia</taxon>
        <taxon>Lophotrochozoa</taxon>
        <taxon>Mollusca</taxon>
        <taxon>Gastropoda</taxon>
        <taxon>Heterobranchia</taxon>
        <taxon>Euthyneura</taxon>
        <taxon>Panpulmonata</taxon>
        <taxon>Sacoglossa</taxon>
        <taxon>Placobranchoidea</taxon>
        <taxon>Plakobranchidae</taxon>
        <taxon>Elysia</taxon>
    </lineage>
</organism>
<proteinExistence type="predicted"/>